<accession>A0A502IBT9</accession>
<protein>
    <submittedName>
        <fullName evidence="1">Uncharacterized protein</fullName>
    </submittedName>
</protein>
<reference evidence="1 2" key="1">
    <citation type="journal article" date="2019" name="Environ. Microbiol.">
        <title>Species interactions and distinct microbial communities in high Arctic permafrost affected cryosols are associated with the CH4 and CO2 gas fluxes.</title>
        <authorList>
            <person name="Altshuler I."/>
            <person name="Hamel J."/>
            <person name="Turney S."/>
            <person name="Magnuson E."/>
            <person name="Levesque R."/>
            <person name="Greer C."/>
            <person name="Whyte L.G."/>
        </authorList>
    </citation>
    <scope>NUCLEOTIDE SEQUENCE [LARGE SCALE GENOMIC DNA]</scope>
    <source>
        <strain evidence="1 2">OWC5</strain>
    </source>
</reference>
<evidence type="ECO:0000313" key="1">
    <source>
        <dbReference type="EMBL" id="TPG83152.1"/>
    </source>
</evidence>
<dbReference type="Proteomes" id="UP000320914">
    <property type="component" value="Unassembled WGS sequence"/>
</dbReference>
<dbReference type="EMBL" id="RCZA01000006">
    <property type="protein sequence ID" value="TPG83152.1"/>
    <property type="molecule type" value="Genomic_DNA"/>
</dbReference>
<name>A0A502IBT9_9PSED</name>
<gene>
    <name evidence="1" type="ORF">EAH74_14840</name>
</gene>
<organism evidence="1 2">
    <name type="scientific">Pseudomonas mandelii</name>
    <dbReference type="NCBI Taxonomy" id="75612"/>
    <lineage>
        <taxon>Bacteria</taxon>
        <taxon>Pseudomonadati</taxon>
        <taxon>Pseudomonadota</taxon>
        <taxon>Gammaproteobacteria</taxon>
        <taxon>Pseudomonadales</taxon>
        <taxon>Pseudomonadaceae</taxon>
        <taxon>Pseudomonas</taxon>
    </lineage>
</organism>
<evidence type="ECO:0000313" key="2">
    <source>
        <dbReference type="Proteomes" id="UP000320914"/>
    </source>
</evidence>
<sequence>MGASLLAMAVYQATSMLNVPASSRAGSLPQVFVCCLGFVCVPNPLWERACSRWRCVRRH</sequence>
<proteinExistence type="predicted"/>
<comment type="caution">
    <text evidence="1">The sequence shown here is derived from an EMBL/GenBank/DDBJ whole genome shotgun (WGS) entry which is preliminary data.</text>
</comment>
<dbReference type="AlphaFoldDB" id="A0A502IBT9"/>